<proteinExistence type="predicted"/>
<evidence type="ECO:0000259" key="4">
    <source>
        <dbReference type="PROSITE" id="PS50893"/>
    </source>
</evidence>
<dbReference type="SMART" id="SM00382">
    <property type="entry name" value="AAA"/>
    <property type="match status" value="1"/>
</dbReference>
<organism evidence="5 6">
    <name type="scientific">Actinobacillus minor NM305</name>
    <dbReference type="NCBI Taxonomy" id="637911"/>
    <lineage>
        <taxon>Bacteria</taxon>
        <taxon>Pseudomonadati</taxon>
        <taxon>Pseudomonadota</taxon>
        <taxon>Gammaproteobacteria</taxon>
        <taxon>Pasteurellales</taxon>
        <taxon>Pasteurellaceae</taxon>
        <taxon>Actinobacillus</taxon>
    </lineage>
</organism>
<dbReference type="InterPro" id="IPR013611">
    <property type="entry name" value="Transp-assoc_OB_typ2"/>
</dbReference>
<dbReference type="FunFam" id="3.40.50.300:FF:000425">
    <property type="entry name" value="Probable ABC transporter, ATP-binding subunit"/>
    <property type="match status" value="1"/>
</dbReference>
<dbReference type="NCBIfam" id="NF008513">
    <property type="entry name" value="PRK11432.1"/>
    <property type="match status" value="1"/>
</dbReference>
<dbReference type="InterPro" id="IPR008995">
    <property type="entry name" value="Mo/tungstate-bd_C_term_dom"/>
</dbReference>
<keyword evidence="3 5" id="KW-0067">ATP-binding</keyword>
<dbReference type="Gene3D" id="2.40.50.100">
    <property type="match status" value="1"/>
</dbReference>
<dbReference type="PANTHER" id="PTHR42781">
    <property type="entry name" value="SPERMIDINE/PUTRESCINE IMPORT ATP-BINDING PROTEIN POTA"/>
    <property type="match status" value="1"/>
</dbReference>
<keyword evidence="5" id="KW-0378">Hydrolase</keyword>
<evidence type="ECO:0000256" key="3">
    <source>
        <dbReference type="ARBA" id="ARBA00022840"/>
    </source>
</evidence>
<dbReference type="GO" id="GO:0043190">
    <property type="term" value="C:ATP-binding cassette (ABC) transporter complex"/>
    <property type="evidence" value="ECO:0007669"/>
    <property type="project" value="InterPro"/>
</dbReference>
<dbReference type="InterPro" id="IPR003593">
    <property type="entry name" value="AAA+_ATPase"/>
</dbReference>
<dbReference type="InterPro" id="IPR017871">
    <property type="entry name" value="ABC_transporter-like_CS"/>
</dbReference>
<dbReference type="RefSeq" id="WP_005823274.1">
    <property type="nucleotide sequence ID" value="NZ_ACQL01000069.1"/>
</dbReference>
<keyword evidence="1" id="KW-0813">Transport</keyword>
<dbReference type="AlphaFoldDB" id="C5S0Q4"/>
<dbReference type="PROSITE" id="PS00211">
    <property type="entry name" value="ABC_TRANSPORTER_1"/>
    <property type="match status" value="1"/>
</dbReference>
<dbReference type="GO" id="GO:0005524">
    <property type="term" value="F:ATP binding"/>
    <property type="evidence" value="ECO:0007669"/>
    <property type="project" value="UniProtKB-KW"/>
</dbReference>
<dbReference type="OrthoDB" id="9802264at2"/>
<dbReference type="Pfam" id="PF00005">
    <property type="entry name" value="ABC_tran"/>
    <property type="match status" value="1"/>
</dbReference>
<dbReference type="InterPro" id="IPR050093">
    <property type="entry name" value="ABC_SmlMolc_Importer"/>
</dbReference>
<gene>
    <name evidence="5" type="primary">fbpC</name>
    <name evidence="5" type="ORF">AM305_07398</name>
</gene>
<dbReference type="GO" id="GO:0022857">
    <property type="term" value="F:transmembrane transporter activity"/>
    <property type="evidence" value="ECO:0007669"/>
    <property type="project" value="InterPro"/>
</dbReference>
<dbReference type="Gene3D" id="3.40.50.300">
    <property type="entry name" value="P-loop containing nucleotide triphosphate hydrolases"/>
    <property type="match status" value="1"/>
</dbReference>
<dbReference type="eggNOG" id="COG3842">
    <property type="taxonomic scope" value="Bacteria"/>
</dbReference>
<dbReference type="EC" id="3.6.3.30" evidence="5"/>
<keyword evidence="2" id="KW-0547">Nucleotide-binding</keyword>
<dbReference type="PANTHER" id="PTHR42781:SF4">
    <property type="entry name" value="SPERMIDINE_PUTRESCINE IMPORT ATP-BINDING PROTEIN POTA"/>
    <property type="match status" value="1"/>
</dbReference>
<dbReference type="Proteomes" id="UP000005532">
    <property type="component" value="Unassembled WGS sequence"/>
</dbReference>
<dbReference type="SUPFAM" id="SSF50331">
    <property type="entry name" value="MOP-like"/>
    <property type="match status" value="1"/>
</dbReference>
<evidence type="ECO:0000313" key="6">
    <source>
        <dbReference type="Proteomes" id="UP000005532"/>
    </source>
</evidence>
<dbReference type="InterPro" id="IPR003439">
    <property type="entry name" value="ABC_transporter-like_ATP-bd"/>
</dbReference>
<dbReference type="PROSITE" id="PS50893">
    <property type="entry name" value="ABC_TRANSPORTER_2"/>
    <property type="match status" value="1"/>
</dbReference>
<protein>
    <submittedName>
        <fullName evidence="5">Ferric transporter ATP-binding subunit</fullName>
        <ecNumber evidence="5">3.6.3.30</ecNumber>
    </submittedName>
</protein>
<evidence type="ECO:0000313" key="5">
    <source>
        <dbReference type="EMBL" id="EER47487.1"/>
    </source>
</evidence>
<dbReference type="GO" id="GO:0016887">
    <property type="term" value="F:ATP hydrolysis activity"/>
    <property type="evidence" value="ECO:0007669"/>
    <property type="project" value="InterPro"/>
</dbReference>
<reference evidence="5 6" key="1">
    <citation type="journal article" date="2010" name="Vet. Microbiol.">
        <title>Production of haemolysins by strains of the Actinobacillus minor/porcitonsillarum complex.</title>
        <authorList>
            <person name="Arya G."/>
            <person name="Niven D.F."/>
        </authorList>
    </citation>
    <scope>NUCLEOTIDE SEQUENCE [LARGE SCALE GENOMIC DNA]</scope>
    <source>
        <strain evidence="5 6">NM305</strain>
    </source>
</reference>
<dbReference type="EMBL" id="ACQL01000069">
    <property type="protein sequence ID" value="EER47487.1"/>
    <property type="molecule type" value="Genomic_DNA"/>
</dbReference>
<dbReference type="SUPFAM" id="SSF52540">
    <property type="entry name" value="P-loop containing nucleoside triphosphate hydrolases"/>
    <property type="match status" value="1"/>
</dbReference>
<evidence type="ECO:0000256" key="2">
    <source>
        <dbReference type="ARBA" id="ARBA00022741"/>
    </source>
</evidence>
<comment type="caution">
    <text evidence="5">The sequence shown here is derived from an EMBL/GenBank/DDBJ whole genome shotgun (WGS) entry which is preliminary data.</text>
</comment>
<name>C5S0Q4_9PAST</name>
<sequence length="346" mass="39046">MKSEFLVLKNLHKSFGKSHIIQDFNLTLKQGSMTTLLGPSGCGKTTILRLIAGLEQPTSGQIFLENHEITSTPPQERDIGIVFQSYALFPHLTIGENVEYSLKMQGISQAERKVRVKEALELVDLSGFESRTVDQLSGGQQQRVALARALILKPKVLLFDEPLSNLDANLRRMMREKIRELQLQLQMTALYVTHDQAEAFAVSDEIVVMKEGKIIQQGSPATLYRHPKNAFMAKFMGEASLFEAHKVGDQVQIGQTILTLLHHTPWSNFSGKCLLGIRPEAVKLTPHFAENSCQIRHAVYMGSHWEIIAEWQNQPLTIHAKLEDYQDARSQYGLQFNPQGIFLLEE</sequence>
<dbReference type="InterPro" id="IPR027417">
    <property type="entry name" value="P-loop_NTPase"/>
</dbReference>
<accession>C5S0Q4</accession>
<evidence type="ECO:0000256" key="1">
    <source>
        <dbReference type="ARBA" id="ARBA00022448"/>
    </source>
</evidence>
<feature type="domain" description="ABC transporter" evidence="4">
    <location>
        <begin position="6"/>
        <end position="236"/>
    </location>
</feature>
<dbReference type="Pfam" id="PF08402">
    <property type="entry name" value="TOBE_2"/>
    <property type="match status" value="1"/>
</dbReference>
<dbReference type="GO" id="GO:0015697">
    <property type="term" value="P:quaternary ammonium group transport"/>
    <property type="evidence" value="ECO:0007669"/>
    <property type="project" value="UniProtKB-ARBA"/>
</dbReference>